<keyword evidence="18" id="KW-1185">Reference proteome</keyword>
<feature type="domain" description="Antistasin-like" evidence="15">
    <location>
        <begin position="242"/>
        <end position="267"/>
    </location>
</feature>
<evidence type="ECO:0000259" key="17">
    <source>
        <dbReference type="PROSITE" id="PS51864"/>
    </source>
</evidence>
<feature type="active site" evidence="12">
    <location>
        <position position="391"/>
    </location>
</feature>
<feature type="disulfide bond" evidence="11">
    <location>
        <begin position="637"/>
        <end position="671"/>
    </location>
</feature>
<evidence type="ECO:0000256" key="12">
    <source>
        <dbReference type="PROSITE-ProRule" id="PRU01211"/>
    </source>
</evidence>
<dbReference type="Gene3D" id="3.40.390.10">
    <property type="entry name" value="Collagenase (Catalytic Domain)"/>
    <property type="match status" value="1"/>
</dbReference>
<keyword evidence="3 12" id="KW-0479">Metal-binding</keyword>
<feature type="binding site" evidence="12">
    <location>
        <position position="400"/>
    </location>
    <ligand>
        <name>Zn(2+)</name>
        <dbReference type="ChEBI" id="CHEBI:29105"/>
        <note>catalytic</note>
    </ligand>
</feature>
<protein>
    <recommendedName>
        <fullName evidence="13">Metalloendopeptidase</fullName>
        <ecNumber evidence="13">3.4.24.-</ecNumber>
    </recommendedName>
</protein>
<dbReference type="InterPro" id="IPR004094">
    <property type="entry name" value="Antistasin-like"/>
</dbReference>
<dbReference type="Pfam" id="PF01400">
    <property type="entry name" value="Astacin"/>
    <property type="match status" value="1"/>
</dbReference>
<feature type="signal peptide" evidence="13">
    <location>
        <begin position="1"/>
        <end position="19"/>
    </location>
</feature>
<feature type="compositionally biased region" description="Acidic residues" evidence="14">
    <location>
        <begin position="121"/>
        <end position="134"/>
    </location>
</feature>
<dbReference type="EC" id="3.4.24.-" evidence="13"/>
<evidence type="ECO:0000256" key="11">
    <source>
        <dbReference type="PROSITE-ProRule" id="PRU01005"/>
    </source>
</evidence>
<dbReference type="SUPFAM" id="SSF55486">
    <property type="entry name" value="Metalloproteases ('zincins'), catalytic domain"/>
    <property type="match status" value="1"/>
</dbReference>
<feature type="chain" id="PRO_5028500835" description="Metalloendopeptidase" evidence="13">
    <location>
        <begin position="20"/>
        <end position="671"/>
    </location>
</feature>
<dbReference type="PROSITE" id="PS51252">
    <property type="entry name" value="ANTISTASIN"/>
    <property type="match status" value="1"/>
</dbReference>
<organism evidence="18 19">
    <name type="scientific">Branchiostoma belcheri</name>
    <name type="common">Amphioxus</name>
    <dbReference type="NCBI Taxonomy" id="7741"/>
    <lineage>
        <taxon>Eukaryota</taxon>
        <taxon>Metazoa</taxon>
        <taxon>Chordata</taxon>
        <taxon>Cephalochordata</taxon>
        <taxon>Leptocardii</taxon>
        <taxon>Amphioxiformes</taxon>
        <taxon>Branchiostomatidae</taxon>
        <taxon>Branchiostoma</taxon>
    </lineage>
</organism>
<dbReference type="InterPro" id="IPR006026">
    <property type="entry name" value="Peptidase_Metallo"/>
</dbReference>
<evidence type="ECO:0000256" key="3">
    <source>
        <dbReference type="ARBA" id="ARBA00022723"/>
    </source>
</evidence>
<evidence type="ECO:0000313" key="19">
    <source>
        <dbReference type="RefSeq" id="XP_019640191.1"/>
    </source>
</evidence>
<proteinExistence type="predicted"/>
<dbReference type="FunFam" id="3.40.390.10:FF:000015">
    <property type="entry name" value="Meprin A subunit"/>
    <property type="match status" value="1"/>
</dbReference>
<evidence type="ECO:0000256" key="4">
    <source>
        <dbReference type="ARBA" id="ARBA00022729"/>
    </source>
</evidence>
<dbReference type="AlphaFoldDB" id="A0A6P5AEI0"/>
<keyword evidence="6 12" id="KW-0862">Zinc</keyword>
<dbReference type="PANTHER" id="PTHR10127">
    <property type="entry name" value="DISCOIDIN, CUB, EGF, LAMININ , AND ZINC METALLOPROTEASE DOMAIN CONTAINING"/>
    <property type="match status" value="1"/>
</dbReference>
<dbReference type="InterPro" id="IPR024079">
    <property type="entry name" value="MetalloPept_cat_dom_sf"/>
</dbReference>
<dbReference type="Pfam" id="PF01549">
    <property type="entry name" value="ShK"/>
    <property type="match status" value="3"/>
</dbReference>
<dbReference type="GO" id="GO:0004222">
    <property type="term" value="F:metalloendopeptidase activity"/>
    <property type="evidence" value="ECO:0007669"/>
    <property type="project" value="UniProtKB-UniRule"/>
</dbReference>
<dbReference type="GO" id="GO:0006508">
    <property type="term" value="P:proteolysis"/>
    <property type="evidence" value="ECO:0007669"/>
    <property type="project" value="UniProtKB-KW"/>
</dbReference>
<feature type="domain" description="ShKT" evidence="16">
    <location>
        <begin position="584"/>
        <end position="620"/>
    </location>
</feature>
<dbReference type="CDD" id="cd04280">
    <property type="entry name" value="ZnMc_astacin_like"/>
    <property type="match status" value="1"/>
</dbReference>
<dbReference type="InterPro" id="IPR034035">
    <property type="entry name" value="Astacin-like_dom"/>
</dbReference>
<keyword evidence="9 11" id="KW-1015">Disulfide bond</keyword>
<feature type="compositionally biased region" description="Acidic residues" evidence="14">
    <location>
        <begin position="24"/>
        <end position="49"/>
    </location>
</feature>
<feature type="region of interest" description="Disordered" evidence="14">
    <location>
        <begin position="19"/>
        <end position="214"/>
    </location>
</feature>
<evidence type="ECO:0000256" key="5">
    <source>
        <dbReference type="ARBA" id="ARBA00022801"/>
    </source>
</evidence>
<sequence>MRLTVAFLALVGLVAVSFAAPVAEFEDPSPSEEEDRYEEPDSFETETFDPAEPPEPGDGEEEEEYAEDDLTTSKDDFEPPPPPPEDDSWWEEEDEEEEDDSWWEEEDEEEEGWPEGRTAEENYEEILSSEDVETQESTPPPREEDQEEPQPEGRSEVFTSAEEVEGNATEAEQEGSGDYLPLPIGIELPPEPEIDGNYTIDETPPVDGNTTEEDGPSVLDSIIEINQNAGLFVGMPDGRSVCPEFECELSCMFGYETGEDGCPECSCVPDGEEKLFEGDIALNDDTKEYLRNVIEPTGRGASRRPLWTGRVVPYTFNSAVAYNSAKTNAINAAIREFHRQTCIRFVRRSNQRDYIEFVSLGGCFSNVGRNGGRQQVSIGNGCEQTGTVIHELLHALGFWHEQSRPDRDNFVAIQWANIPQSVRYNFQKYTNREVNSLGSAYDIGSVMHYGSYAFSFNRRPTITDRSGRPIRTQRRGFSNSDLYQLARLYQCSTTGGGGGTGTGGGGTGTGGGGGTGTGGGNGNCVDRNNNCNSWSRQGYCASSQYRQYMQTNCRKACNLCSGTGGGGGTGTGGGGGTGTGGGSCRDNSNHCRSWSNQGYCRSGSYVQYMRTNCRRSCRLCTGGTGTGTRPNPTSNNCRDNSNHCGYWSRTGECSKNPTYMRKSCRKSCGLC</sequence>
<dbReference type="RefSeq" id="XP_019640191.1">
    <property type="nucleotide sequence ID" value="XM_019784632.1"/>
</dbReference>
<evidence type="ECO:0000313" key="18">
    <source>
        <dbReference type="Proteomes" id="UP000515135"/>
    </source>
</evidence>
<keyword evidence="7 12" id="KW-0482">Metalloprotease</keyword>
<dbReference type="PROSITE" id="PS51670">
    <property type="entry name" value="SHKT"/>
    <property type="match status" value="3"/>
</dbReference>
<evidence type="ECO:0000259" key="15">
    <source>
        <dbReference type="PROSITE" id="PS51252"/>
    </source>
</evidence>
<evidence type="ECO:0000256" key="6">
    <source>
        <dbReference type="ARBA" id="ARBA00022833"/>
    </source>
</evidence>
<keyword evidence="5 12" id="KW-0378">Hydrolase</keyword>
<evidence type="ECO:0000256" key="8">
    <source>
        <dbReference type="ARBA" id="ARBA00023145"/>
    </source>
</evidence>
<accession>A0A6P5AEI0</accession>
<feature type="compositionally biased region" description="Acidic residues" evidence="14">
    <location>
        <begin position="84"/>
        <end position="113"/>
    </location>
</feature>
<dbReference type="PROSITE" id="PS51864">
    <property type="entry name" value="ASTACIN"/>
    <property type="match status" value="1"/>
</dbReference>
<dbReference type="GO" id="GO:0008270">
    <property type="term" value="F:zinc ion binding"/>
    <property type="evidence" value="ECO:0007669"/>
    <property type="project" value="UniProtKB-UniRule"/>
</dbReference>
<dbReference type="Gene3D" id="2.10.22.10">
    <property type="entry name" value="Antistasin, domain 1"/>
    <property type="match status" value="1"/>
</dbReference>
<evidence type="ECO:0000256" key="7">
    <source>
        <dbReference type="ARBA" id="ARBA00023049"/>
    </source>
</evidence>
<keyword evidence="2 12" id="KW-0645">Protease</keyword>
<comment type="caution">
    <text evidence="11">Lacks conserved residue(s) required for the propagation of feature annotation.</text>
</comment>
<dbReference type="Proteomes" id="UP000515135">
    <property type="component" value="Unplaced"/>
</dbReference>
<feature type="domain" description="ShKT" evidence="16">
    <location>
        <begin position="524"/>
        <end position="560"/>
    </location>
</feature>
<dbReference type="PANTHER" id="PTHR10127:SF889">
    <property type="entry name" value="ZINC METALLOPROTEINASE NAS-6-LIKE"/>
    <property type="match status" value="1"/>
</dbReference>
<evidence type="ECO:0000256" key="14">
    <source>
        <dbReference type="SAM" id="MobiDB-lite"/>
    </source>
</evidence>
<keyword evidence="8" id="KW-0865">Zymogen</keyword>
<comment type="function">
    <text evidence="1">Metalloprotease.</text>
</comment>
<feature type="binding site" evidence="12">
    <location>
        <position position="394"/>
    </location>
    <ligand>
        <name>Zn(2+)</name>
        <dbReference type="ChEBI" id="CHEBI:29105"/>
        <note>catalytic</note>
    </ligand>
</feature>
<dbReference type="PRINTS" id="PR00480">
    <property type="entry name" value="ASTACIN"/>
</dbReference>
<feature type="domain" description="Peptidase M12A" evidence="17">
    <location>
        <begin position="292"/>
        <end position="492"/>
    </location>
</feature>
<keyword evidence="10" id="KW-0325">Glycoprotein</keyword>
<evidence type="ECO:0000256" key="10">
    <source>
        <dbReference type="ARBA" id="ARBA00023180"/>
    </source>
</evidence>
<feature type="binding site" evidence="12">
    <location>
        <position position="390"/>
    </location>
    <ligand>
        <name>Zn(2+)</name>
        <dbReference type="ChEBI" id="CHEBI:29105"/>
        <note>catalytic</note>
    </ligand>
</feature>
<dbReference type="SUPFAM" id="SSF57262">
    <property type="entry name" value="Leech antihemostatic proteins"/>
    <property type="match status" value="1"/>
</dbReference>
<gene>
    <name evidence="19" type="primary">LOC109481999</name>
</gene>
<comment type="cofactor">
    <cofactor evidence="12 13">
        <name>Zn(2+)</name>
        <dbReference type="ChEBI" id="CHEBI:29105"/>
    </cofactor>
    <text evidence="12 13">Binds 1 zinc ion per subunit.</text>
</comment>
<evidence type="ECO:0000256" key="9">
    <source>
        <dbReference type="ARBA" id="ARBA00023157"/>
    </source>
</evidence>
<dbReference type="GO" id="GO:0004867">
    <property type="term" value="F:serine-type endopeptidase inhibitor activity"/>
    <property type="evidence" value="ECO:0007669"/>
    <property type="project" value="InterPro"/>
</dbReference>
<dbReference type="InterPro" id="IPR001506">
    <property type="entry name" value="Peptidase_M12A"/>
</dbReference>
<evidence type="ECO:0000256" key="2">
    <source>
        <dbReference type="ARBA" id="ARBA00022670"/>
    </source>
</evidence>
<dbReference type="InterPro" id="IPR003582">
    <property type="entry name" value="ShKT_dom"/>
</dbReference>
<evidence type="ECO:0000256" key="13">
    <source>
        <dbReference type="RuleBase" id="RU361183"/>
    </source>
</evidence>
<reference evidence="19" key="1">
    <citation type="submission" date="2025-08" db="UniProtKB">
        <authorList>
            <consortium name="RefSeq"/>
        </authorList>
    </citation>
    <scope>IDENTIFICATION</scope>
    <source>
        <tissue evidence="19">Gonad</tissue>
    </source>
</reference>
<dbReference type="SMART" id="SM00235">
    <property type="entry name" value="ZnMc"/>
    <property type="match status" value="1"/>
</dbReference>
<dbReference type="InterPro" id="IPR011061">
    <property type="entry name" value="Hirudin/antistatin"/>
</dbReference>
<name>A0A6P5AEI0_BRABE</name>
<dbReference type="SMART" id="SM00254">
    <property type="entry name" value="ShKT"/>
    <property type="match status" value="3"/>
</dbReference>
<dbReference type="GeneID" id="109481999"/>
<dbReference type="KEGG" id="bbel:109481999"/>
<evidence type="ECO:0000256" key="1">
    <source>
        <dbReference type="ARBA" id="ARBA00002657"/>
    </source>
</evidence>
<keyword evidence="4 13" id="KW-0732">Signal</keyword>
<dbReference type="Gene3D" id="1.10.10.1940">
    <property type="match status" value="3"/>
</dbReference>
<feature type="compositionally biased region" description="Acidic residues" evidence="14">
    <location>
        <begin position="55"/>
        <end position="70"/>
    </location>
</feature>
<dbReference type="Pfam" id="PF02822">
    <property type="entry name" value="Antistasin"/>
    <property type="match status" value="1"/>
</dbReference>
<dbReference type="OrthoDB" id="291007at2759"/>
<feature type="domain" description="ShKT" evidence="16">
    <location>
        <begin position="637"/>
        <end position="671"/>
    </location>
</feature>
<evidence type="ECO:0000259" key="16">
    <source>
        <dbReference type="PROSITE" id="PS51670"/>
    </source>
</evidence>